<dbReference type="KEGG" id="muh:HYN43_017020"/>
<dbReference type="AlphaFoldDB" id="A0A494VS76"/>
<keyword evidence="1" id="KW-0812">Transmembrane</keyword>
<organism evidence="2 3">
    <name type="scientific">Mucilaginibacter celer</name>
    <dbReference type="NCBI Taxonomy" id="2305508"/>
    <lineage>
        <taxon>Bacteria</taxon>
        <taxon>Pseudomonadati</taxon>
        <taxon>Bacteroidota</taxon>
        <taxon>Sphingobacteriia</taxon>
        <taxon>Sphingobacteriales</taxon>
        <taxon>Sphingobacteriaceae</taxon>
        <taxon>Mucilaginibacter</taxon>
    </lineage>
</organism>
<sequence>MPSKTKTNKKVFFSLDAHYRLLISLGAAAVTLFFSWAHFSAPTVALTTWLAFGLSVIIMDWIIILTANPAEIRRIASIEDSSRTLIFLFVIVSSLMSLLAIVFLLLSTKNQSDAVVTARVLLAMASVIVSWWLVHTIFTLRYAHMYYTTDPDNDSKTKPLGGLDFPGDMEEPDYLDFVYFSFVIGMTFQVSDVEISSRSIRRLAWMHGLISFAFNTAIVALSINVISGMISK</sequence>
<evidence type="ECO:0000313" key="3">
    <source>
        <dbReference type="Proteomes" id="UP000270046"/>
    </source>
</evidence>
<dbReference type="RefSeq" id="WP_119410488.1">
    <property type="nucleotide sequence ID" value="NZ_CP032869.1"/>
</dbReference>
<evidence type="ECO:0000313" key="2">
    <source>
        <dbReference type="EMBL" id="AYL96901.1"/>
    </source>
</evidence>
<keyword evidence="1" id="KW-1133">Transmembrane helix</keyword>
<accession>A0A494VS76</accession>
<feature type="transmembrane region" description="Helical" evidence="1">
    <location>
        <begin position="85"/>
        <end position="106"/>
    </location>
</feature>
<dbReference type="InterPro" id="IPR009781">
    <property type="entry name" value="DUF1345"/>
</dbReference>
<dbReference type="OrthoDB" id="64737at2"/>
<protein>
    <submittedName>
        <fullName evidence="2">DUF1345 domain-containing protein</fullName>
    </submittedName>
</protein>
<feature type="transmembrane region" description="Helical" evidence="1">
    <location>
        <begin position="21"/>
        <end position="39"/>
    </location>
</feature>
<keyword evidence="3" id="KW-1185">Reference proteome</keyword>
<keyword evidence="1" id="KW-0472">Membrane</keyword>
<proteinExistence type="predicted"/>
<dbReference type="EMBL" id="CP032869">
    <property type="protein sequence ID" value="AYL96901.1"/>
    <property type="molecule type" value="Genomic_DNA"/>
</dbReference>
<dbReference type="Pfam" id="PF07077">
    <property type="entry name" value="DUF1345"/>
    <property type="match status" value="1"/>
</dbReference>
<feature type="transmembrane region" description="Helical" evidence="1">
    <location>
        <begin position="118"/>
        <end position="138"/>
    </location>
</feature>
<name>A0A494VS76_9SPHI</name>
<dbReference type="Proteomes" id="UP000270046">
    <property type="component" value="Chromosome"/>
</dbReference>
<reference evidence="2 3" key="1">
    <citation type="submission" date="2018-10" db="EMBL/GenBank/DDBJ databases">
        <title>Genome sequencing of Mucilaginibacter sp. HYN0043.</title>
        <authorList>
            <person name="Kim M."/>
            <person name="Yi H."/>
        </authorList>
    </citation>
    <scope>NUCLEOTIDE SEQUENCE [LARGE SCALE GENOMIC DNA]</scope>
    <source>
        <strain evidence="2 3">HYN0043</strain>
    </source>
</reference>
<evidence type="ECO:0000256" key="1">
    <source>
        <dbReference type="SAM" id="Phobius"/>
    </source>
</evidence>
<feature type="transmembrane region" description="Helical" evidence="1">
    <location>
        <begin position="45"/>
        <end position="64"/>
    </location>
</feature>
<gene>
    <name evidence="2" type="ORF">HYN43_017020</name>
</gene>
<feature type="transmembrane region" description="Helical" evidence="1">
    <location>
        <begin position="208"/>
        <end position="230"/>
    </location>
</feature>